<protein>
    <submittedName>
        <fullName evidence="1">Polyketide cyclase</fullName>
    </submittedName>
</protein>
<evidence type="ECO:0000313" key="2">
    <source>
        <dbReference type="Proteomes" id="UP000240638"/>
    </source>
</evidence>
<dbReference type="Gene3D" id="3.30.530.20">
    <property type="match status" value="1"/>
</dbReference>
<proteinExistence type="predicted"/>
<comment type="caution">
    <text evidence="1">The sequence shown here is derived from an EMBL/GenBank/DDBJ whole genome shotgun (WGS) entry which is preliminary data.</text>
</comment>
<dbReference type="SUPFAM" id="SSF55961">
    <property type="entry name" value="Bet v1-like"/>
    <property type="match status" value="1"/>
</dbReference>
<evidence type="ECO:0000313" key="1">
    <source>
        <dbReference type="EMBL" id="PTB17940.1"/>
    </source>
</evidence>
<dbReference type="RefSeq" id="WP_107153433.1">
    <property type="nucleotide sequence ID" value="NZ_PYUC01000015.1"/>
</dbReference>
<dbReference type="InterPro" id="IPR023393">
    <property type="entry name" value="START-like_dom_sf"/>
</dbReference>
<gene>
    <name evidence="1" type="ORF">C9I57_25820</name>
</gene>
<organism evidence="1 2">
    <name type="scientific">Trinickia symbiotica</name>
    <dbReference type="NCBI Taxonomy" id="863227"/>
    <lineage>
        <taxon>Bacteria</taxon>
        <taxon>Pseudomonadati</taxon>
        <taxon>Pseudomonadota</taxon>
        <taxon>Betaproteobacteria</taxon>
        <taxon>Burkholderiales</taxon>
        <taxon>Burkholderiaceae</taxon>
        <taxon>Trinickia</taxon>
    </lineage>
</organism>
<accession>A0A2T3XN72</accession>
<dbReference type="EMBL" id="PYUC01000015">
    <property type="protein sequence ID" value="PTB17940.1"/>
    <property type="molecule type" value="Genomic_DNA"/>
</dbReference>
<dbReference type="Proteomes" id="UP000240638">
    <property type="component" value="Unassembled WGS sequence"/>
</dbReference>
<name>A0A2T3XN72_9BURK</name>
<sequence>MAESKTISVSIQRSQQAVYDFTSRPASFAQWASGLGKLVGNDGPVWRFEGESGPVKIRFTEPNGYGVLDHYVELPDGTEIYVPMRVISNGSTGAEVQFTLFRVPGMTDEKFAADGEWVMRDLMRLKELLEAE</sequence>
<reference evidence="1 2" key="1">
    <citation type="submission" date="2018-03" db="EMBL/GenBank/DDBJ databases">
        <title>Whole genome analyses suggest that Burkholderia sensu lato contains two further novel genera in the rhizoxinica-symbiotica group Mycetohabitans gen. nov., and Trinickia gen. nov.: implications for the evolution of diazotrophy and nodulation in the Burkholderiaceae.</title>
        <authorList>
            <person name="Estrada De Los Santos P."/>
            <person name="Palmer M."/>
            <person name="Chavez-Ramirez B."/>
            <person name="Steenkamp E.T."/>
            <person name="Hirsch A.M."/>
            <person name="Manyaka P."/>
            <person name="Maluk M."/>
            <person name="Lafos M."/>
            <person name="Crook M."/>
            <person name="Gross E."/>
            <person name="Simon M.F."/>
            <person name="Bueno Dos Reis Junior F."/>
            <person name="Poole P.S."/>
            <person name="Venter S.N."/>
            <person name="James E.K."/>
        </authorList>
    </citation>
    <scope>NUCLEOTIDE SEQUENCE [LARGE SCALE GENOMIC DNA]</scope>
    <source>
        <strain evidence="1 2">JPY-366</strain>
    </source>
</reference>
<dbReference type="AlphaFoldDB" id="A0A2T3XN72"/>